<feature type="domain" description="PD-(D/E)XK endonuclease-like" evidence="10">
    <location>
        <begin position="790"/>
        <end position="1086"/>
    </location>
</feature>
<dbReference type="GO" id="GO:0004527">
    <property type="term" value="F:exonuclease activity"/>
    <property type="evidence" value="ECO:0007669"/>
    <property type="project" value="UniProtKB-KW"/>
</dbReference>
<dbReference type="STRING" id="756272.Plabr_2614"/>
<dbReference type="EMBL" id="CP002546">
    <property type="protein sequence ID" value="ADY60214.1"/>
    <property type="molecule type" value="Genomic_DNA"/>
</dbReference>
<keyword evidence="6" id="KW-0269">Exonuclease</keyword>
<keyword evidence="1" id="KW-0540">Nuclease</keyword>
<dbReference type="InterPro" id="IPR038726">
    <property type="entry name" value="PDDEXK_AddAB-type"/>
</dbReference>
<dbReference type="Proteomes" id="UP000006860">
    <property type="component" value="Chromosome"/>
</dbReference>
<name>F0SQZ3_RUBBR</name>
<evidence type="ECO:0000256" key="7">
    <source>
        <dbReference type="ARBA" id="ARBA00022840"/>
    </source>
</evidence>
<dbReference type="GO" id="GO:0006281">
    <property type="term" value="P:DNA repair"/>
    <property type="evidence" value="ECO:0007669"/>
    <property type="project" value="UniProtKB-KW"/>
</dbReference>
<dbReference type="InterPro" id="IPR049035">
    <property type="entry name" value="ADDB_N"/>
</dbReference>
<evidence type="ECO:0000259" key="10">
    <source>
        <dbReference type="Pfam" id="PF12705"/>
    </source>
</evidence>
<dbReference type="RefSeq" id="WP_013628938.1">
    <property type="nucleotide sequence ID" value="NC_015174.1"/>
</dbReference>
<evidence type="ECO:0000259" key="12">
    <source>
        <dbReference type="Pfam" id="PF21445"/>
    </source>
</evidence>
<protein>
    <submittedName>
        <fullName evidence="13">Uncharacterized protein</fullName>
    </submittedName>
</protein>
<keyword evidence="3" id="KW-0227">DNA damage</keyword>
<evidence type="ECO:0000256" key="4">
    <source>
        <dbReference type="ARBA" id="ARBA00022801"/>
    </source>
</evidence>
<evidence type="ECO:0000313" key="14">
    <source>
        <dbReference type="Proteomes" id="UP000006860"/>
    </source>
</evidence>
<keyword evidence="14" id="KW-1185">Reference proteome</keyword>
<dbReference type="Gene3D" id="3.40.50.300">
    <property type="entry name" value="P-loop containing nucleotide triphosphate hydrolases"/>
    <property type="match status" value="3"/>
</dbReference>
<dbReference type="PANTHER" id="PTHR30591">
    <property type="entry name" value="RECBCD ENZYME SUBUNIT RECC"/>
    <property type="match status" value="1"/>
</dbReference>
<dbReference type="HOGENOM" id="CLU_010384_0_0_0"/>
<keyword evidence="8" id="KW-0238">DNA-binding</keyword>
<dbReference type="Pfam" id="PF21445">
    <property type="entry name" value="ADDB_N"/>
    <property type="match status" value="1"/>
</dbReference>
<evidence type="ECO:0000313" key="13">
    <source>
        <dbReference type="EMBL" id="ADY60214.1"/>
    </source>
</evidence>
<dbReference type="GO" id="GO:0003677">
    <property type="term" value="F:DNA binding"/>
    <property type="evidence" value="ECO:0007669"/>
    <property type="project" value="UniProtKB-KW"/>
</dbReference>
<keyword evidence="7" id="KW-0067">ATP-binding</keyword>
<dbReference type="OrthoDB" id="5487982at2"/>
<keyword evidence="2" id="KW-0547">Nucleotide-binding</keyword>
<keyword evidence="4" id="KW-0378">Hydrolase</keyword>
<dbReference type="InterPro" id="IPR014017">
    <property type="entry name" value="DNA_helicase_UvrD-like_C"/>
</dbReference>
<keyword evidence="9" id="KW-0234">DNA repair</keyword>
<accession>F0SQZ3</accession>
<evidence type="ECO:0000256" key="3">
    <source>
        <dbReference type="ARBA" id="ARBA00022763"/>
    </source>
</evidence>
<evidence type="ECO:0000256" key="9">
    <source>
        <dbReference type="ARBA" id="ARBA00023204"/>
    </source>
</evidence>
<evidence type="ECO:0000256" key="8">
    <source>
        <dbReference type="ARBA" id="ARBA00023125"/>
    </source>
</evidence>
<dbReference type="GO" id="GO:0006310">
    <property type="term" value="P:DNA recombination"/>
    <property type="evidence" value="ECO:0007669"/>
    <property type="project" value="TreeGrafter"/>
</dbReference>
<evidence type="ECO:0000256" key="1">
    <source>
        <dbReference type="ARBA" id="ARBA00022722"/>
    </source>
</evidence>
<proteinExistence type="predicted"/>
<sequence>MLKILATQVGQPATELCLAEYRTALKSVAKRGGIGEVLWLTPTHRSAQAVLKRLLDDDLACCWAPGVMTFEQFAERVLRGAGQPASLLNPAERRMLVKSTISDVRRDGELQYFNRVAETRGFGNQLGRFIAELKREEAWPDLWLNQLTDRPDSPKDRELGLLYDRYQQRMLAWDKYDPEGRFWLARRELTNGRWDAFPELQLVVVDGFSDFTTTQQEMLLLLADHAREVLLALPGETGSDRPELFSRSGGTAAALRATAKRRQIETAVWNGQKQEQTVLASRPIGLQTLARNLFKNVRRIIPAEVAEGVHCVAALGHQAETREVARAVKQLLLDGVPAEEISVTCRQPEEYAALVDSVFSDAGLPYQIDRTLPVSSLPLARAFSAILGTIQEDWSYATLKKLLRHTPLSWADWDNAAQRCRNVLHVLRLLNLQGGRLEILRTLQSLASRAEVERDAEENETFNDRSALYREAHETLAKLDEQLRPLAKSGSYSEQVGRLLAIGRELFTDNQSKEKTEQETPTSASGRSWESQWDLLAGMLRESAEFQDRLSKPPGRRVSWADFTEWLEDQFQSQMLPPEKARAGHVLILNAEQARHLDVPYLFVMGLQEGSFPSRQGQPPFYSEQERRQWNQTGINLIVEGARYQEEMLLFYRLVTRAQRQLTLTYSRVNSTGGPLYASPFYQAVRELFTAESLGEQQVGSLSPVPEQNELLTASDCRLRSVVEMGGKDAALLSWWASQPDLSPSFHSLRAAARMNSHRFETPGFTAYEGLLEAGDNRRWLQQRFPADYTFSASRLEGYASCPYRFHLDHILGLDPVQSPRLATDHRRRGNVVHDLLAGLYDSADDSSTAEGLADRFQQMVVEAFERTLSRSELRQALDEVEQQLLTEWADLYDAQAESYYDQYAADWVSPPRPQYRELTFGREDATSEQNESFPPVAFGDGEDVVLVEGRIDRIDVGELAEGPVFNLIDYKTGEPPRMKAEQLSRGTQLQLALYAVAITRLKLVGEDAVPYLIGYWGIREKGFVPQLTKSGKKWTPLSEEMLREWEQTLDRLLPHMVACLRDGQFPVFNEDEHCVSFCPYRMVCRIGQVRAVAEPLQKIWTPVPIDSPEAAELLDGPDSTNATDSPTC</sequence>
<evidence type="ECO:0000259" key="11">
    <source>
        <dbReference type="Pfam" id="PF13361"/>
    </source>
</evidence>
<dbReference type="Gene3D" id="3.90.320.10">
    <property type="match status" value="1"/>
</dbReference>
<dbReference type="KEGG" id="pbs:Plabr_2614"/>
<gene>
    <name evidence="13" type="ordered locus">Plabr_2614</name>
</gene>
<evidence type="ECO:0000256" key="6">
    <source>
        <dbReference type="ARBA" id="ARBA00022839"/>
    </source>
</evidence>
<dbReference type="InterPro" id="IPR011604">
    <property type="entry name" value="PDDEXK-like_dom_sf"/>
</dbReference>
<dbReference type="AlphaFoldDB" id="F0SQZ3"/>
<evidence type="ECO:0000256" key="2">
    <source>
        <dbReference type="ARBA" id="ARBA00022741"/>
    </source>
</evidence>
<dbReference type="GO" id="GO:0005524">
    <property type="term" value="F:ATP binding"/>
    <property type="evidence" value="ECO:0007669"/>
    <property type="project" value="UniProtKB-KW"/>
</dbReference>
<dbReference type="Pfam" id="PF13361">
    <property type="entry name" value="UvrD_C"/>
    <property type="match status" value="1"/>
</dbReference>
<feature type="domain" description="UvrD-like helicase C-terminal" evidence="11">
    <location>
        <begin position="304"/>
        <end position="667"/>
    </location>
</feature>
<reference evidence="14" key="1">
    <citation type="submission" date="2011-02" db="EMBL/GenBank/DDBJ databases">
        <title>The complete genome of Planctomyces brasiliensis DSM 5305.</title>
        <authorList>
            <person name="Lucas S."/>
            <person name="Copeland A."/>
            <person name="Lapidus A."/>
            <person name="Bruce D."/>
            <person name="Goodwin L."/>
            <person name="Pitluck S."/>
            <person name="Kyrpides N."/>
            <person name="Mavromatis K."/>
            <person name="Pagani I."/>
            <person name="Ivanova N."/>
            <person name="Ovchinnikova G."/>
            <person name="Lu M."/>
            <person name="Detter J.C."/>
            <person name="Han C."/>
            <person name="Land M."/>
            <person name="Hauser L."/>
            <person name="Markowitz V."/>
            <person name="Cheng J.-F."/>
            <person name="Hugenholtz P."/>
            <person name="Woyke T."/>
            <person name="Wu D."/>
            <person name="Tindall B."/>
            <person name="Pomrenke H.G."/>
            <person name="Brambilla E."/>
            <person name="Klenk H.-P."/>
            <person name="Eisen J.A."/>
        </authorList>
    </citation>
    <scope>NUCLEOTIDE SEQUENCE [LARGE SCALE GENOMIC DNA]</scope>
    <source>
        <strain evidence="14">ATCC 49424 / DSM 5305 / JCM 21570 / NBRC 103401 / IFAM 1448</strain>
    </source>
</reference>
<dbReference type="GO" id="GO:0004386">
    <property type="term" value="F:helicase activity"/>
    <property type="evidence" value="ECO:0007669"/>
    <property type="project" value="UniProtKB-KW"/>
</dbReference>
<organism evidence="13 14">
    <name type="scientific">Rubinisphaera brasiliensis (strain ATCC 49424 / DSM 5305 / JCM 21570 / IAM 15109 / NBRC 103401 / IFAM 1448)</name>
    <name type="common">Planctomyces brasiliensis</name>
    <dbReference type="NCBI Taxonomy" id="756272"/>
    <lineage>
        <taxon>Bacteria</taxon>
        <taxon>Pseudomonadati</taxon>
        <taxon>Planctomycetota</taxon>
        <taxon>Planctomycetia</taxon>
        <taxon>Planctomycetales</taxon>
        <taxon>Planctomycetaceae</taxon>
        <taxon>Rubinisphaera</taxon>
    </lineage>
</organism>
<dbReference type="eggNOG" id="COG3857">
    <property type="taxonomic scope" value="Bacteria"/>
</dbReference>
<dbReference type="Pfam" id="PF12705">
    <property type="entry name" value="PDDEXK_1"/>
    <property type="match status" value="1"/>
</dbReference>
<dbReference type="SUPFAM" id="SSF52540">
    <property type="entry name" value="P-loop containing nucleoside triphosphate hydrolases"/>
    <property type="match status" value="2"/>
</dbReference>
<feature type="domain" description="ATP-dependent helicase/deoxyribonuclease subunit B N-terminal" evidence="12">
    <location>
        <begin position="14"/>
        <end position="273"/>
    </location>
</feature>
<keyword evidence="5" id="KW-0347">Helicase</keyword>
<evidence type="ECO:0000256" key="5">
    <source>
        <dbReference type="ARBA" id="ARBA00022806"/>
    </source>
</evidence>
<dbReference type="PANTHER" id="PTHR30591:SF1">
    <property type="entry name" value="RECBCD ENZYME SUBUNIT RECC"/>
    <property type="match status" value="1"/>
</dbReference>
<dbReference type="InterPro" id="IPR027417">
    <property type="entry name" value="P-loop_NTPase"/>
</dbReference>